<dbReference type="GO" id="GO:0005741">
    <property type="term" value="C:mitochondrial outer membrane"/>
    <property type="evidence" value="ECO:0007669"/>
    <property type="project" value="TreeGrafter"/>
</dbReference>
<dbReference type="PANTHER" id="PTHR31859:SF1">
    <property type="entry name" value="TETRATRICOPEPTIDE REPEAT PROTEIN 39C"/>
    <property type="match status" value="1"/>
</dbReference>
<organism evidence="1 2">
    <name type="scientific">Tulasnella calospora MUT 4182</name>
    <dbReference type="NCBI Taxonomy" id="1051891"/>
    <lineage>
        <taxon>Eukaryota</taxon>
        <taxon>Fungi</taxon>
        <taxon>Dikarya</taxon>
        <taxon>Basidiomycota</taxon>
        <taxon>Agaricomycotina</taxon>
        <taxon>Agaricomycetes</taxon>
        <taxon>Cantharellales</taxon>
        <taxon>Tulasnellaceae</taxon>
        <taxon>Tulasnella</taxon>
    </lineage>
</organism>
<dbReference type="Gene3D" id="1.25.40.10">
    <property type="entry name" value="Tetratricopeptide repeat domain"/>
    <property type="match status" value="1"/>
</dbReference>
<dbReference type="HOGENOM" id="CLU_023297_0_0_1"/>
<dbReference type="GO" id="GO:0005634">
    <property type="term" value="C:nucleus"/>
    <property type="evidence" value="ECO:0007669"/>
    <property type="project" value="TreeGrafter"/>
</dbReference>
<evidence type="ECO:0000313" key="2">
    <source>
        <dbReference type="Proteomes" id="UP000054248"/>
    </source>
</evidence>
<evidence type="ECO:0008006" key="3">
    <source>
        <dbReference type="Google" id="ProtNLM"/>
    </source>
</evidence>
<reference evidence="1 2" key="1">
    <citation type="submission" date="2014-04" db="EMBL/GenBank/DDBJ databases">
        <authorList>
            <consortium name="DOE Joint Genome Institute"/>
            <person name="Kuo A."/>
            <person name="Girlanda M."/>
            <person name="Perotto S."/>
            <person name="Kohler A."/>
            <person name="Nagy L.G."/>
            <person name="Floudas D."/>
            <person name="Copeland A."/>
            <person name="Barry K.W."/>
            <person name="Cichocki N."/>
            <person name="Veneault-Fourrey C."/>
            <person name="LaButti K."/>
            <person name="Lindquist E.A."/>
            <person name="Lipzen A."/>
            <person name="Lundell T."/>
            <person name="Morin E."/>
            <person name="Murat C."/>
            <person name="Sun H."/>
            <person name="Tunlid A."/>
            <person name="Henrissat B."/>
            <person name="Grigoriev I.V."/>
            <person name="Hibbett D.S."/>
            <person name="Martin F."/>
            <person name="Nordberg H.P."/>
            <person name="Cantor M.N."/>
            <person name="Hua S.X."/>
        </authorList>
    </citation>
    <scope>NUCLEOTIDE SEQUENCE [LARGE SCALE GENOMIC DNA]</scope>
    <source>
        <strain evidence="1 2">MUT 4182</strain>
    </source>
</reference>
<reference evidence="2" key="2">
    <citation type="submission" date="2015-01" db="EMBL/GenBank/DDBJ databases">
        <title>Evolutionary Origins and Diversification of the Mycorrhizal Mutualists.</title>
        <authorList>
            <consortium name="DOE Joint Genome Institute"/>
            <consortium name="Mycorrhizal Genomics Consortium"/>
            <person name="Kohler A."/>
            <person name="Kuo A."/>
            <person name="Nagy L.G."/>
            <person name="Floudas D."/>
            <person name="Copeland A."/>
            <person name="Barry K.W."/>
            <person name="Cichocki N."/>
            <person name="Veneault-Fourrey C."/>
            <person name="LaButti K."/>
            <person name="Lindquist E.A."/>
            <person name="Lipzen A."/>
            <person name="Lundell T."/>
            <person name="Morin E."/>
            <person name="Murat C."/>
            <person name="Riley R."/>
            <person name="Ohm R."/>
            <person name="Sun H."/>
            <person name="Tunlid A."/>
            <person name="Henrissat B."/>
            <person name="Grigoriev I.V."/>
            <person name="Hibbett D.S."/>
            <person name="Martin F."/>
        </authorList>
    </citation>
    <scope>NUCLEOTIDE SEQUENCE [LARGE SCALE GENOMIC DNA]</scope>
    <source>
        <strain evidence="2">MUT 4182</strain>
    </source>
</reference>
<dbReference type="InterPro" id="IPR011990">
    <property type="entry name" value="TPR-like_helical_dom_sf"/>
</dbReference>
<dbReference type="InterPro" id="IPR019412">
    <property type="entry name" value="IML2/TPR_39"/>
</dbReference>
<dbReference type="AlphaFoldDB" id="A0A0C3L0D3"/>
<protein>
    <recommendedName>
        <fullName evidence="3">Mitochondrial outer membrane protein IML2</fullName>
    </recommendedName>
</protein>
<dbReference type="SUPFAM" id="SSF48452">
    <property type="entry name" value="TPR-like"/>
    <property type="match status" value="1"/>
</dbReference>
<name>A0A0C3L0D3_9AGAM</name>
<dbReference type="EMBL" id="KN823014">
    <property type="protein sequence ID" value="KIO27128.1"/>
    <property type="molecule type" value="Genomic_DNA"/>
</dbReference>
<accession>A0A0C3L0D3</accession>
<dbReference type="Pfam" id="PF10300">
    <property type="entry name" value="Iml2-TPR_39"/>
    <property type="match status" value="1"/>
</dbReference>
<keyword evidence="2" id="KW-1185">Reference proteome</keyword>
<dbReference type="Proteomes" id="UP000054248">
    <property type="component" value="Unassembled WGS sequence"/>
</dbReference>
<proteinExistence type="predicted"/>
<dbReference type="OrthoDB" id="2154985at2759"/>
<dbReference type="PANTHER" id="PTHR31859">
    <property type="entry name" value="TETRATRICOPEPTIDE REPEAT PROTEIN 39 FAMILY MEMBER"/>
    <property type="match status" value="1"/>
</dbReference>
<sequence>MSKPKHTTAKEDFEDAAKGFDAVFGDDVVKAKEILSANSSAFHQLGLGMVSFLQAALGLEDALMVDAAKALTDSEASTNQALKASKSHKSLTRFPAGMEWEVLHADTVVLLGLTQALSESYMGYLKCLYSLNSAHGAFTKLFKRVFPNGLDNYSGPSVLPLPSEKPSSSSLTVNNIASGNSSRGLLSRLTASAPASASSTPRGSGTVTPAGFEPEGALEELIFYGVAFGFGLFNLVFSLLPAKVKRLVGFFGYQSDRRLGLQALSVAATGKDIHSNFAALTILTYEGLKLLLAGYQANEKDLIERLSRMLESLEARFPHGSLWLLNRAKLLRYQTRPEEAIEVLQKGLGPSRPVKFKQADALLNFELAWDLLSVRRYQESAEAWLRMLELNTWSHATYTYLAAGCYLALKTEEGLGRAQELFDKLPSLLMKKRPGGQDLPTEIYVQKKIAFWKAKMARWNSSGSQLTHYAQCVRVNPAEELGVFWNTHGRIPHPVASAHIAEFIRLTPVPAGCDTVESSDWPASSLVGTRNDLDTEDELQFRNLFLGIANRALGEFDSARRLLLSAANGKATDLVGTWMAPMAHFEAAVLAMLEVQALERESSPDASLNAKWVAAIDDASKHLDEAASRLGDTDLSSRLESRITMLRDELHSKKATLG</sequence>
<gene>
    <name evidence="1" type="ORF">M407DRAFT_73614</name>
</gene>
<dbReference type="GO" id="GO:0005829">
    <property type="term" value="C:cytosol"/>
    <property type="evidence" value="ECO:0007669"/>
    <property type="project" value="TreeGrafter"/>
</dbReference>
<evidence type="ECO:0000313" key="1">
    <source>
        <dbReference type="EMBL" id="KIO27128.1"/>
    </source>
</evidence>